<name>A0A6A3PRB3_9STRA</name>
<dbReference type="AlphaFoldDB" id="A0A6A3PRB3"/>
<proteinExistence type="predicted"/>
<sequence>MLLPPRSRRAAAKSAFVSSGIMRCWTTCQSAMALSGRSPYRRSNDDFGLDHVRSLSRNLRPSWTHQRAGLSCNLLPRM</sequence>
<evidence type="ECO:0000313" key="1">
    <source>
        <dbReference type="EMBL" id="KAE9056691.1"/>
    </source>
</evidence>
<comment type="caution">
    <text evidence="1">The sequence shown here is derived from an EMBL/GenBank/DDBJ whole genome shotgun (WGS) entry which is preliminary data.</text>
</comment>
<dbReference type="Proteomes" id="UP000441208">
    <property type="component" value="Unassembled WGS sequence"/>
</dbReference>
<protein>
    <submittedName>
        <fullName evidence="1">Uncharacterized protein</fullName>
    </submittedName>
</protein>
<gene>
    <name evidence="1" type="ORF">PF007_g31907</name>
</gene>
<evidence type="ECO:0000313" key="2">
    <source>
        <dbReference type="Proteomes" id="UP000441208"/>
    </source>
</evidence>
<organism evidence="1 2">
    <name type="scientific">Phytophthora fragariae</name>
    <dbReference type="NCBI Taxonomy" id="53985"/>
    <lineage>
        <taxon>Eukaryota</taxon>
        <taxon>Sar</taxon>
        <taxon>Stramenopiles</taxon>
        <taxon>Oomycota</taxon>
        <taxon>Peronosporomycetes</taxon>
        <taxon>Peronosporales</taxon>
        <taxon>Peronosporaceae</taxon>
        <taxon>Phytophthora</taxon>
    </lineage>
</organism>
<accession>A0A6A3PRB3</accession>
<reference evidence="1 2" key="1">
    <citation type="submission" date="2018-08" db="EMBL/GenBank/DDBJ databases">
        <title>Genomic investigation of the strawberry pathogen Phytophthora fragariae indicates pathogenicity is determined by transcriptional variation in three key races.</title>
        <authorList>
            <person name="Adams T.M."/>
            <person name="Armitage A.D."/>
            <person name="Sobczyk M.K."/>
            <person name="Bates H.J."/>
            <person name="Dunwell J.M."/>
            <person name="Nellist C.F."/>
            <person name="Harrison R.J."/>
        </authorList>
    </citation>
    <scope>NUCLEOTIDE SEQUENCE [LARGE SCALE GENOMIC DNA]</scope>
    <source>
        <strain evidence="1 2">NOV-71</strain>
    </source>
</reference>
<dbReference type="EMBL" id="QXFZ01007650">
    <property type="protein sequence ID" value="KAE9056691.1"/>
    <property type="molecule type" value="Genomic_DNA"/>
</dbReference>